<dbReference type="EMBL" id="JAMKFB020000014">
    <property type="protein sequence ID" value="KAL0176839.1"/>
    <property type="molecule type" value="Genomic_DNA"/>
</dbReference>
<dbReference type="Proteomes" id="UP001529510">
    <property type="component" value="Unassembled WGS sequence"/>
</dbReference>
<organism evidence="1 2">
    <name type="scientific">Cirrhinus mrigala</name>
    <name type="common">Mrigala</name>
    <dbReference type="NCBI Taxonomy" id="683832"/>
    <lineage>
        <taxon>Eukaryota</taxon>
        <taxon>Metazoa</taxon>
        <taxon>Chordata</taxon>
        <taxon>Craniata</taxon>
        <taxon>Vertebrata</taxon>
        <taxon>Euteleostomi</taxon>
        <taxon>Actinopterygii</taxon>
        <taxon>Neopterygii</taxon>
        <taxon>Teleostei</taxon>
        <taxon>Ostariophysi</taxon>
        <taxon>Cypriniformes</taxon>
        <taxon>Cyprinidae</taxon>
        <taxon>Labeoninae</taxon>
        <taxon>Labeonini</taxon>
        <taxon>Cirrhinus</taxon>
    </lineage>
</organism>
<evidence type="ECO:0000313" key="2">
    <source>
        <dbReference type="Proteomes" id="UP001529510"/>
    </source>
</evidence>
<evidence type="ECO:0000313" key="1">
    <source>
        <dbReference type="EMBL" id="KAL0176839.1"/>
    </source>
</evidence>
<sequence length="54" mass="6206">MTPLRSKQAPRPAESFEDLSRDVFTMLCYLGPHLSHDPILFAKIVRLGKSFMKE</sequence>
<accession>A0ABD0PS20</accession>
<protein>
    <submittedName>
        <fullName evidence="1">Uncharacterized protein</fullName>
    </submittedName>
</protein>
<feature type="non-terminal residue" evidence="1">
    <location>
        <position position="54"/>
    </location>
</feature>
<comment type="caution">
    <text evidence="1">The sequence shown here is derived from an EMBL/GenBank/DDBJ whole genome shotgun (WGS) entry which is preliminary data.</text>
</comment>
<gene>
    <name evidence="1" type="ORF">M9458_029169</name>
</gene>
<reference evidence="1 2" key="1">
    <citation type="submission" date="2024-05" db="EMBL/GenBank/DDBJ databases">
        <title>Genome sequencing and assembly of Indian major carp, Cirrhinus mrigala (Hamilton, 1822).</title>
        <authorList>
            <person name="Mohindra V."/>
            <person name="Chowdhury L.M."/>
            <person name="Lal K."/>
            <person name="Jena J.K."/>
        </authorList>
    </citation>
    <scope>NUCLEOTIDE SEQUENCE [LARGE SCALE GENOMIC DNA]</scope>
    <source>
        <strain evidence="1">CM1030</strain>
        <tissue evidence="1">Blood</tissue>
    </source>
</reference>
<keyword evidence="2" id="KW-1185">Reference proteome</keyword>
<name>A0ABD0PS20_CIRMR</name>
<proteinExistence type="predicted"/>
<dbReference type="AlphaFoldDB" id="A0ABD0PS20"/>